<feature type="compositionally biased region" description="Acidic residues" evidence="1">
    <location>
        <begin position="741"/>
        <end position="750"/>
    </location>
</feature>
<dbReference type="EMBL" id="GL891303">
    <property type="protein sequence ID" value="EGO59736.1"/>
    <property type="molecule type" value="Genomic_DNA"/>
</dbReference>
<feature type="compositionally biased region" description="Basic residues" evidence="1">
    <location>
        <begin position="1"/>
        <end position="17"/>
    </location>
</feature>
<evidence type="ECO:0000256" key="2">
    <source>
        <dbReference type="SAM" id="Phobius"/>
    </source>
</evidence>
<evidence type="ECO:0000313" key="3">
    <source>
        <dbReference type="EMBL" id="EGO59736.1"/>
    </source>
</evidence>
<feature type="region of interest" description="Disordered" evidence="1">
    <location>
        <begin position="789"/>
        <end position="836"/>
    </location>
</feature>
<proteinExistence type="predicted"/>
<name>F8MI82_NEUT8</name>
<feature type="transmembrane region" description="Helical" evidence="2">
    <location>
        <begin position="567"/>
        <end position="593"/>
    </location>
</feature>
<feature type="compositionally biased region" description="Polar residues" evidence="1">
    <location>
        <begin position="1570"/>
        <end position="1580"/>
    </location>
</feature>
<evidence type="ECO:0000256" key="1">
    <source>
        <dbReference type="SAM" id="MobiDB-lite"/>
    </source>
</evidence>
<dbReference type="SUPFAM" id="SSF50965">
    <property type="entry name" value="Galactose oxidase, central domain"/>
    <property type="match status" value="1"/>
</dbReference>
<accession>F8MI82</accession>
<keyword evidence="2" id="KW-0472">Membrane</keyword>
<dbReference type="VEuPathDB" id="FungiDB:NEUTE1DRAFT_129036"/>
<feature type="compositionally biased region" description="Polar residues" evidence="1">
    <location>
        <begin position="1284"/>
        <end position="1295"/>
    </location>
</feature>
<dbReference type="InterPro" id="IPR011043">
    <property type="entry name" value="Gal_Oxase/kelch_b-propeller"/>
</dbReference>
<gene>
    <name evidence="3" type="ORF">NEUTE1DRAFT_129036</name>
</gene>
<feature type="compositionally biased region" description="Gly residues" evidence="1">
    <location>
        <begin position="1088"/>
        <end position="1097"/>
    </location>
</feature>
<dbReference type="RefSeq" id="XP_009849942.1">
    <property type="nucleotide sequence ID" value="XM_009851640.1"/>
</dbReference>
<feature type="compositionally biased region" description="Basic and acidic residues" evidence="1">
    <location>
        <begin position="1543"/>
        <end position="1552"/>
    </location>
</feature>
<feature type="compositionally biased region" description="Basic and acidic residues" evidence="1">
    <location>
        <begin position="916"/>
        <end position="926"/>
    </location>
</feature>
<feature type="compositionally biased region" description="Polar residues" evidence="1">
    <location>
        <begin position="300"/>
        <end position="314"/>
    </location>
</feature>
<feature type="compositionally biased region" description="Low complexity" evidence="1">
    <location>
        <begin position="26"/>
        <end position="42"/>
    </location>
</feature>
<feature type="region of interest" description="Disordered" evidence="1">
    <location>
        <begin position="1149"/>
        <end position="1173"/>
    </location>
</feature>
<feature type="region of interest" description="Disordered" evidence="1">
    <location>
        <begin position="741"/>
        <end position="770"/>
    </location>
</feature>
<evidence type="ECO:0008006" key="5">
    <source>
        <dbReference type="Google" id="ProtNLM"/>
    </source>
</evidence>
<feature type="compositionally biased region" description="Pro residues" evidence="1">
    <location>
        <begin position="1521"/>
        <end position="1534"/>
    </location>
</feature>
<feature type="compositionally biased region" description="Low complexity" evidence="1">
    <location>
        <begin position="1328"/>
        <end position="1355"/>
    </location>
</feature>
<keyword evidence="4" id="KW-1185">Reference proteome</keyword>
<dbReference type="HOGENOM" id="CLU_002057_1_0_1"/>
<feature type="region of interest" description="Disordered" evidence="1">
    <location>
        <begin position="1"/>
        <end position="48"/>
    </location>
</feature>
<feature type="region of interest" description="Disordered" evidence="1">
    <location>
        <begin position="272"/>
        <end position="315"/>
    </location>
</feature>
<evidence type="ECO:0000313" key="4">
    <source>
        <dbReference type="Proteomes" id="UP000008065"/>
    </source>
</evidence>
<feature type="compositionally biased region" description="Polar residues" evidence="1">
    <location>
        <begin position="272"/>
        <end position="287"/>
    </location>
</feature>
<feature type="compositionally biased region" description="Polar residues" evidence="1">
    <location>
        <begin position="875"/>
        <end position="887"/>
    </location>
</feature>
<dbReference type="OrthoDB" id="205993at2759"/>
<keyword evidence="2" id="KW-0812">Transmembrane</keyword>
<feature type="compositionally biased region" description="Low complexity" evidence="1">
    <location>
        <begin position="970"/>
        <end position="1004"/>
    </location>
</feature>
<organism evidence="3 4">
    <name type="scientific">Neurospora tetrasperma (strain FGSC 2508 / ATCC MYA-4615 / P0657)</name>
    <dbReference type="NCBI Taxonomy" id="510951"/>
    <lineage>
        <taxon>Eukaryota</taxon>
        <taxon>Fungi</taxon>
        <taxon>Dikarya</taxon>
        <taxon>Ascomycota</taxon>
        <taxon>Pezizomycotina</taxon>
        <taxon>Sordariomycetes</taxon>
        <taxon>Sordariomycetidae</taxon>
        <taxon>Sordariales</taxon>
        <taxon>Sordariaceae</taxon>
        <taxon>Neurospora</taxon>
    </lineage>
</organism>
<feature type="compositionally biased region" description="Acidic residues" evidence="1">
    <location>
        <begin position="1042"/>
        <end position="1054"/>
    </location>
</feature>
<dbReference type="GeneID" id="20825271"/>
<feature type="compositionally biased region" description="Polar residues" evidence="1">
    <location>
        <begin position="1356"/>
        <end position="1370"/>
    </location>
</feature>
<keyword evidence="2" id="KW-1133">Transmembrane helix</keyword>
<feature type="compositionally biased region" description="Polar residues" evidence="1">
    <location>
        <begin position="1378"/>
        <end position="1414"/>
    </location>
</feature>
<feature type="compositionally biased region" description="Low complexity" evidence="1">
    <location>
        <begin position="1553"/>
        <end position="1569"/>
    </location>
</feature>
<feature type="compositionally biased region" description="Polar residues" evidence="1">
    <location>
        <begin position="896"/>
        <end position="909"/>
    </location>
</feature>
<reference evidence="4" key="1">
    <citation type="journal article" date="2011" name="Genetics">
        <title>Massive changes in genome architecture accompany the transition to self-fertility in the filamentous fungus Neurospora tetrasperma.</title>
        <authorList>
            <person name="Ellison C.E."/>
            <person name="Stajich J.E."/>
            <person name="Jacobson D.J."/>
            <person name="Natvig D.O."/>
            <person name="Lapidus A."/>
            <person name="Foster B."/>
            <person name="Aerts A."/>
            <person name="Riley R."/>
            <person name="Lindquist E.A."/>
            <person name="Grigoriev I.V."/>
            <person name="Taylor J.W."/>
        </authorList>
    </citation>
    <scope>NUCLEOTIDE SEQUENCE [LARGE SCALE GENOMIC DNA]</scope>
    <source>
        <strain evidence="4">FGSC 2508 / P0657</strain>
    </source>
</reference>
<feature type="region of interest" description="Disordered" evidence="1">
    <location>
        <begin position="869"/>
        <end position="1113"/>
    </location>
</feature>
<feature type="transmembrane region" description="Helical" evidence="2">
    <location>
        <begin position="52"/>
        <end position="75"/>
    </location>
</feature>
<sequence length="1593" mass="168465">MVRPRPRPRPQSRHRSGSRLAPSPPSTSETWPPSRQPTTTSHTGHRRHRIPLATSFCLAALAAAATPVAAITLPYTPTTILLSGSRSLLSSNSANHGLAYIFTPNADNNGVDLLAVNTSSTLDADSFKPTTLTSGLPFVTKSKTGGFAPTLLENGTLAVLAGDCAAGRASGYGDEDATPAVWSYTPSFEEDGDAKGDWTKYSTQQNPKSSIGIGTGIPCLLGSSLSFSSQIYPTLSDPVIYIYGGMCPFSNSTASTWQASAQYSNRMLKISSRSSDSSVAKPSNNTPPGGDDMSDVIEPENNSNGTSFTISNPQLGGPPIPEAGFTFTPLTPSITNRSGIVTQQTSHVLLGGHTQHAFVNMSTAAIWSLPEETWSYVSISPSAEEAVGPSVTTVDSRSGHTTVLSEDGDSLVILGGWVGDVSQPAEPQLVVIKIGASYDDWRWEIPQDDRTQIFGEGEGLYGHGAVVLPGNVMMVYGGWAINPPKAASSKAKAKRWLKSLIGITDGSNLEKRQSTAVTNTLRFFNITSQSWSTAYTNPRLNSNGNPTVDIPPTTSDPPATNKVSQNLGLTLGLALGLGVPLVAIIFAILFFLWRRRQRRRAQRDRALRSLSKGMTPSIYGTGFGGTIRHNIHDWGENPSSYTSYDNDLAEQGSSGFGFQFPWNTNSDSNGQGTRYLSGGYQVVGQPDLYQPSGPPAANSTGSGVGRLRNARGLYIPTHGMDFAPLPGREDVNPNGIHPIYEEAEEDDEYNEKDGRDLGASGRLISPEYDDDPFITPAGSILRAGAVASTPYAPTSSESGSGGSLNEEKSSPGLPPPEVLSFSPKQGQSQDPEVRGWKTDVDVADAVLAAKISRHGSVTTTHRAATAASLEAATHQPLSPTSTTTRVITSPARRASNKSTKSRASNSLSKSMVDISDDARAGSDHRTGSNLSDRSAFSFISGGEHQQAPPLSPAHHQHVAAAAGDIPKPRSFGSGESGNSGSNHSLVAPSASSGSHSGSTAFASAKSNLPTPTPNFNSLQAEGADLLFPMSGSGNNEHPSADEGGEREESEEDWEPIPSSPSKTRRNSRLDSRPRSWLGSLKRMLSVNGGSGGSGSSGGVDSPTKESLLHSNEASGFDHPHLSLIGFNPGALGLGLVRRKQGREAWDINGEKSSTGQAAGGEHNDTAGDGGQGDEWDVEKAVEQRLVQVMFTVPKERLRVVNAEIEREESIILCDVNEGGSRSSRSGTPSNIDKGKGKERAGGQTPDTIEIIAGESTRKISSGSQQQSEHELQSETNLPIRGPGNDTNSDSETNPMRTPASEVPGQDHPQIYLDSNGSPTRKRTPSPFPLLDLALPSPLTLSLSHPTSPSLSPQLPEFTQRQPQQQSSDFSFLQPPSPTKTRTAIRSQPSTLGLNPTTPSSEGSGLTPSGETHIQITPVPSPSPEKTYDRGHTHRRSYVPSIRSTYSVHSLRSVASGVSDTGTATLHVAEAVKMEKVALPSVSEVRTSAEALAELQQQQQEQPHESSSLGLELLHSQSQAMQPPPPRPSPSPGPGALPKRTRTRVLDLVEKFESVGSAGSRSSSPAPSAVNENIGSRNGSVSGRPGLARRQTGS</sequence>
<feature type="region of interest" description="Disordered" evidence="1">
    <location>
        <begin position="1216"/>
        <end position="1440"/>
    </location>
</feature>
<protein>
    <recommendedName>
        <fullName evidence="5">Galactose oxidase</fullName>
    </recommendedName>
</protein>
<dbReference type="Proteomes" id="UP000008065">
    <property type="component" value="Unassembled WGS sequence"/>
</dbReference>
<feature type="region of interest" description="Disordered" evidence="1">
    <location>
        <begin position="1515"/>
        <end position="1593"/>
    </location>
</feature>
<dbReference type="KEGG" id="nte:NEUTE1DRAFT129036"/>
<feature type="compositionally biased region" description="Polar residues" evidence="1">
    <location>
        <begin position="1005"/>
        <end position="1019"/>
    </location>
</feature>